<dbReference type="EMBL" id="CAJVQB010004666">
    <property type="protein sequence ID" value="CAG8642353.1"/>
    <property type="molecule type" value="Genomic_DNA"/>
</dbReference>
<sequence length="106" mass="12638">MEFKSLSARQLKMFSLPQKKSFHHFVNRKYFFEEKSIVEDAVTVINNEPFKPSCLACSILSFDTFEQQRAHYKLEWHRFNVKRRAINIDAGRTHYIPISEQNLKNS</sequence>
<evidence type="ECO:0000313" key="1">
    <source>
        <dbReference type="EMBL" id="CAG8642353.1"/>
    </source>
</evidence>
<comment type="caution">
    <text evidence="1">The sequence shown here is derived from an EMBL/GenBank/DDBJ whole genome shotgun (WGS) entry which is preliminary data.</text>
</comment>
<organism evidence="1 2">
    <name type="scientific">Gigaspora margarita</name>
    <dbReference type="NCBI Taxonomy" id="4874"/>
    <lineage>
        <taxon>Eukaryota</taxon>
        <taxon>Fungi</taxon>
        <taxon>Fungi incertae sedis</taxon>
        <taxon>Mucoromycota</taxon>
        <taxon>Glomeromycotina</taxon>
        <taxon>Glomeromycetes</taxon>
        <taxon>Diversisporales</taxon>
        <taxon>Gigasporaceae</taxon>
        <taxon>Gigaspora</taxon>
    </lineage>
</organism>
<evidence type="ECO:0000313" key="2">
    <source>
        <dbReference type="Proteomes" id="UP000789901"/>
    </source>
</evidence>
<proteinExistence type="predicted"/>
<keyword evidence="2" id="KW-1185">Reference proteome</keyword>
<gene>
    <name evidence="1" type="ORF">GMARGA_LOCUS8912</name>
</gene>
<dbReference type="Proteomes" id="UP000789901">
    <property type="component" value="Unassembled WGS sequence"/>
</dbReference>
<reference evidence="1 2" key="1">
    <citation type="submission" date="2021-06" db="EMBL/GenBank/DDBJ databases">
        <authorList>
            <person name="Kallberg Y."/>
            <person name="Tangrot J."/>
            <person name="Rosling A."/>
        </authorList>
    </citation>
    <scope>NUCLEOTIDE SEQUENCE [LARGE SCALE GENOMIC DNA]</scope>
    <source>
        <strain evidence="1 2">120-4 pot B 10/14</strain>
    </source>
</reference>
<protein>
    <submittedName>
        <fullName evidence="1">11919_t:CDS:1</fullName>
    </submittedName>
</protein>
<name>A0ABN7URA3_GIGMA</name>
<accession>A0ABN7URA3</accession>